<keyword evidence="3 7" id="KW-0378">Hydrolase</keyword>
<proteinExistence type="inferred from homology"/>
<dbReference type="Proteomes" id="UP000268033">
    <property type="component" value="Unassembled WGS sequence"/>
</dbReference>
<dbReference type="InterPro" id="IPR051013">
    <property type="entry name" value="MBL_superfamily_lactonases"/>
</dbReference>
<comment type="similarity">
    <text evidence="1">Belongs to the metallo-beta-lactamase superfamily.</text>
</comment>
<evidence type="ECO:0000256" key="5">
    <source>
        <dbReference type="SAM" id="SignalP"/>
    </source>
</evidence>
<keyword evidence="8" id="KW-1185">Reference proteome</keyword>
<dbReference type="RefSeq" id="WP_050659023.1">
    <property type="nucleotide sequence ID" value="NZ_JBLXAC010000002.1"/>
</dbReference>
<keyword evidence="2" id="KW-0479">Metal-binding</keyword>
<dbReference type="SUPFAM" id="SSF56281">
    <property type="entry name" value="Metallo-hydrolase/oxidoreductase"/>
    <property type="match status" value="1"/>
</dbReference>
<dbReference type="AlphaFoldDB" id="A0A3N1PFX2"/>
<dbReference type="PANTHER" id="PTHR42978:SF6">
    <property type="entry name" value="QUORUM-QUENCHING LACTONASE YTNP-RELATED"/>
    <property type="match status" value="1"/>
</dbReference>
<protein>
    <submittedName>
        <fullName evidence="7">Glyoxylase-like metal-dependent hydrolase (Beta-lactamase superfamily II)</fullName>
    </submittedName>
</protein>
<dbReference type="InterPro" id="IPR036866">
    <property type="entry name" value="RibonucZ/Hydroxyglut_hydro"/>
</dbReference>
<evidence type="ECO:0000256" key="2">
    <source>
        <dbReference type="ARBA" id="ARBA00022723"/>
    </source>
</evidence>
<feature type="chain" id="PRO_5018111341" evidence="5">
    <location>
        <begin position="31"/>
        <end position="333"/>
    </location>
</feature>
<evidence type="ECO:0000256" key="1">
    <source>
        <dbReference type="ARBA" id="ARBA00007749"/>
    </source>
</evidence>
<dbReference type="PANTHER" id="PTHR42978">
    <property type="entry name" value="QUORUM-QUENCHING LACTONASE YTNP-RELATED-RELATED"/>
    <property type="match status" value="1"/>
</dbReference>
<evidence type="ECO:0000256" key="4">
    <source>
        <dbReference type="ARBA" id="ARBA00022833"/>
    </source>
</evidence>
<reference evidence="7 8" key="1">
    <citation type="submission" date="2018-11" db="EMBL/GenBank/DDBJ databases">
        <title>Genomic Encyclopedia of Type Strains, Phase IV (KMG-IV): sequencing the most valuable type-strain genomes for metagenomic binning, comparative biology and taxonomic classification.</title>
        <authorList>
            <person name="Goeker M."/>
        </authorList>
    </citation>
    <scope>NUCLEOTIDE SEQUENCE [LARGE SCALE GENOMIC DNA]</scope>
    <source>
        <strain evidence="7 8">DSM 21945</strain>
    </source>
</reference>
<evidence type="ECO:0000313" key="7">
    <source>
        <dbReference type="EMBL" id="ROQ30854.1"/>
    </source>
</evidence>
<dbReference type="EMBL" id="RJUL01000001">
    <property type="protein sequence ID" value="ROQ30854.1"/>
    <property type="molecule type" value="Genomic_DNA"/>
</dbReference>
<dbReference type="GO" id="GO:0016787">
    <property type="term" value="F:hydrolase activity"/>
    <property type="evidence" value="ECO:0007669"/>
    <property type="project" value="UniProtKB-KW"/>
</dbReference>
<keyword evidence="4" id="KW-0862">Zinc</keyword>
<feature type="signal peptide" evidence="5">
    <location>
        <begin position="1"/>
        <end position="30"/>
    </location>
</feature>
<keyword evidence="5" id="KW-0732">Signal</keyword>
<dbReference type="Pfam" id="PF00753">
    <property type="entry name" value="Lactamase_B"/>
    <property type="match status" value="1"/>
</dbReference>
<dbReference type="CDD" id="cd07720">
    <property type="entry name" value="OPHC2-like_MBL-fold"/>
    <property type="match status" value="1"/>
</dbReference>
<comment type="caution">
    <text evidence="7">The sequence shown here is derived from an EMBL/GenBank/DDBJ whole genome shotgun (WGS) entry which is preliminary data.</text>
</comment>
<name>A0A3N1PFX2_9GAMM</name>
<gene>
    <name evidence="7" type="ORF">EDC28_101547</name>
</gene>
<dbReference type="InterPro" id="IPR001279">
    <property type="entry name" value="Metallo-B-lactamas"/>
</dbReference>
<evidence type="ECO:0000259" key="6">
    <source>
        <dbReference type="SMART" id="SM00849"/>
    </source>
</evidence>
<evidence type="ECO:0000256" key="3">
    <source>
        <dbReference type="ARBA" id="ARBA00022801"/>
    </source>
</evidence>
<accession>A0A3N1PFX2</accession>
<dbReference type="OrthoDB" id="5443440at2"/>
<dbReference type="Gene3D" id="3.60.15.10">
    <property type="entry name" value="Ribonuclease Z/Hydroxyacylglutathione hydrolase-like"/>
    <property type="match status" value="1"/>
</dbReference>
<organism evidence="7 8">
    <name type="scientific">Gallaecimonas pentaromativorans</name>
    <dbReference type="NCBI Taxonomy" id="584787"/>
    <lineage>
        <taxon>Bacteria</taxon>
        <taxon>Pseudomonadati</taxon>
        <taxon>Pseudomonadota</taxon>
        <taxon>Gammaproteobacteria</taxon>
        <taxon>Enterobacterales</taxon>
        <taxon>Gallaecimonadaceae</taxon>
        <taxon>Gallaecimonas</taxon>
    </lineage>
</organism>
<dbReference type="STRING" id="584787.GCA_001247655_03553"/>
<evidence type="ECO:0000313" key="8">
    <source>
        <dbReference type="Proteomes" id="UP000268033"/>
    </source>
</evidence>
<feature type="domain" description="Metallo-beta-lactamase" evidence="6">
    <location>
        <begin position="92"/>
        <end position="297"/>
    </location>
</feature>
<dbReference type="SMART" id="SM00849">
    <property type="entry name" value="Lactamase_B"/>
    <property type="match status" value="1"/>
</dbReference>
<sequence length="333" mass="35374">MFGFVQSVQRRAALLLAALSLGLASGQASAAAPLQGKQVPGFHRLAVGDLEVTALFDGYNDLGPSLLHGMPLAEIQKILAAKHNTGPGVQTAFNAFLINTGKQLVLVDTGAGACIGPTSGWLSKSMEAAGYHPAQVDVVLLTHMHLDHVCGLVDAKGQAIFPNAQVFAAKAEEDYWLAPQHLKDAPEEAKPYFEIAVHSVAPYKASGRLHSFTTVAPVAGVTLVNEAGHTPGSTGYLFSSKGQSILFAGDIIHIGPVQFDHPELSIAFDANPEQAIAAREKLFTELAKSGTWMAAAHLPFPGIGHIEQQDDHFVWLPLPYGPLHRADKVPLLQ</sequence>
<dbReference type="GO" id="GO:0046872">
    <property type="term" value="F:metal ion binding"/>
    <property type="evidence" value="ECO:0007669"/>
    <property type="project" value="UniProtKB-KW"/>
</dbReference>